<gene>
    <name evidence="1" type="ORF">XA3_18740</name>
</gene>
<sequence>MQDQKDREFHEEMVKEVKKNEKSIEELVRNRDDNKVVKTVTIDYDSIEHNPMGGIMVRCYVNGDKSLRFSVTISKDYIEDKREYSFSGGISSKLYDLMTEDGK</sequence>
<accession>A0AAU9DYY3</accession>
<evidence type="ECO:0000313" key="1">
    <source>
        <dbReference type="EMBL" id="BDR59433.1"/>
    </source>
</evidence>
<evidence type="ECO:0000313" key="2">
    <source>
        <dbReference type="Proteomes" id="UP001321861"/>
    </source>
</evidence>
<protein>
    <recommendedName>
        <fullName evidence="3">Phage protein</fullName>
    </recommendedName>
</protein>
<evidence type="ECO:0008006" key="3">
    <source>
        <dbReference type="Google" id="ProtNLM"/>
    </source>
</evidence>
<dbReference type="Pfam" id="PF07006">
    <property type="entry name" value="DUF1310"/>
    <property type="match status" value="1"/>
</dbReference>
<dbReference type="Gene3D" id="3.10.450.130">
    <property type="entry name" value="folded 79 residue fragment of lin0334 like domains"/>
    <property type="match status" value="1"/>
</dbReference>
<organism evidence="1 2">
    <name type="scientific">Xylocopilactobacillus apicola</name>
    <dbReference type="NCBI Taxonomy" id="2932184"/>
    <lineage>
        <taxon>Bacteria</taxon>
        <taxon>Bacillati</taxon>
        <taxon>Bacillota</taxon>
        <taxon>Bacilli</taxon>
        <taxon>Lactobacillales</taxon>
        <taxon>Lactobacillaceae</taxon>
        <taxon>Xylocopilactobacillus</taxon>
    </lineage>
</organism>
<dbReference type="Proteomes" id="UP001321861">
    <property type="component" value="Chromosome"/>
</dbReference>
<name>A0AAU9DYY3_9LACO</name>
<reference evidence="1 2" key="1">
    <citation type="journal article" date="2023" name="Microbiol. Spectr.">
        <title>Symbiosis of Carpenter Bees with Uncharacterized Lactic Acid Bacteria Showing NAD Auxotrophy.</title>
        <authorList>
            <person name="Kawasaki S."/>
            <person name="Ozawa K."/>
            <person name="Mori T."/>
            <person name="Yamamoto A."/>
            <person name="Ito M."/>
            <person name="Ohkuma M."/>
            <person name="Sakamoto M."/>
            <person name="Matsutani M."/>
        </authorList>
    </citation>
    <scope>NUCLEOTIDE SEQUENCE [LARGE SCALE GENOMIC DNA]</scope>
    <source>
        <strain evidence="1 2">XA3</strain>
    </source>
</reference>
<dbReference type="InterPro" id="IPR010738">
    <property type="entry name" value="DUF1310"/>
</dbReference>
<keyword evidence="2" id="KW-1185">Reference proteome</keyword>
<proteinExistence type="predicted"/>
<dbReference type="EMBL" id="AP026802">
    <property type="protein sequence ID" value="BDR59433.1"/>
    <property type="molecule type" value="Genomic_DNA"/>
</dbReference>
<dbReference type="AlphaFoldDB" id="A0AAU9DYY3"/>
<dbReference type="KEGG" id="xap:XA3_18740"/>